<evidence type="ECO:0000256" key="12">
    <source>
        <dbReference type="ARBA" id="ARBA00023034"/>
    </source>
</evidence>
<evidence type="ECO:0000256" key="13">
    <source>
        <dbReference type="ARBA" id="ARBA00023098"/>
    </source>
</evidence>
<feature type="domain" description="SSD" evidence="23">
    <location>
        <begin position="287"/>
        <end position="445"/>
    </location>
</feature>
<keyword evidence="17" id="KW-0325">Glycoprotein</keyword>
<evidence type="ECO:0000256" key="17">
    <source>
        <dbReference type="ARBA" id="ARBA00023180"/>
    </source>
</evidence>
<evidence type="ECO:0000256" key="18">
    <source>
        <dbReference type="ARBA" id="ARBA00023221"/>
    </source>
</evidence>
<feature type="transmembrane region" description="Helical" evidence="22">
    <location>
        <begin position="725"/>
        <end position="747"/>
    </location>
</feature>
<feature type="transmembrane region" description="Helical" evidence="22">
    <location>
        <begin position="351"/>
        <end position="372"/>
    </location>
</feature>
<dbReference type="GO" id="GO:0000139">
    <property type="term" value="C:Golgi membrane"/>
    <property type="evidence" value="ECO:0007669"/>
    <property type="project" value="UniProtKB-SubCell"/>
</dbReference>
<dbReference type="InterPro" id="IPR057042">
    <property type="entry name" value="Beta-prop_SCAP"/>
</dbReference>
<evidence type="ECO:0000256" key="11">
    <source>
        <dbReference type="ARBA" id="ARBA00022989"/>
    </source>
</evidence>
<evidence type="ECO:0000256" key="8">
    <source>
        <dbReference type="ARBA" id="ARBA00022692"/>
    </source>
</evidence>
<evidence type="ECO:0000313" key="25">
    <source>
        <dbReference type="Proteomes" id="UP001353858"/>
    </source>
</evidence>
<dbReference type="SUPFAM" id="SSF82866">
    <property type="entry name" value="Multidrug efflux transporter AcrB transmembrane domain"/>
    <property type="match status" value="1"/>
</dbReference>
<keyword evidence="14" id="KW-0446">Lipid-binding</keyword>
<evidence type="ECO:0000256" key="9">
    <source>
        <dbReference type="ARBA" id="ARBA00022737"/>
    </source>
</evidence>
<dbReference type="PANTHER" id="PTHR46378:SF1">
    <property type="entry name" value="STEROL REGULATORY ELEMENT-BINDING PROTEIN CLEAVAGE-ACTIVATING PROTEIN"/>
    <property type="match status" value="1"/>
</dbReference>
<evidence type="ECO:0000256" key="16">
    <source>
        <dbReference type="ARBA" id="ARBA00023166"/>
    </source>
</evidence>
<evidence type="ECO:0000256" key="19">
    <source>
        <dbReference type="ARBA" id="ARBA00045958"/>
    </source>
</evidence>
<dbReference type="GO" id="GO:0005789">
    <property type="term" value="C:endoplasmic reticulum membrane"/>
    <property type="evidence" value="ECO:0007669"/>
    <property type="project" value="UniProtKB-SubCell"/>
</dbReference>
<evidence type="ECO:0000256" key="14">
    <source>
        <dbReference type="ARBA" id="ARBA00023121"/>
    </source>
</evidence>
<evidence type="ECO:0000256" key="3">
    <source>
        <dbReference type="ARBA" id="ARBA00004653"/>
    </source>
</evidence>
<dbReference type="InterPro" id="IPR030225">
    <property type="entry name" value="SCAP"/>
</dbReference>
<keyword evidence="9" id="KW-0677">Repeat</keyword>
<dbReference type="PROSITE" id="PS50156">
    <property type="entry name" value="SSD"/>
    <property type="match status" value="1"/>
</dbReference>
<dbReference type="GO" id="GO:0008203">
    <property type="term" value="P:cholesterol metabolic process"/>
    <property type="evidence" value="ECO:0007669"/>
    <property type="project" value="UniProtKB-KW"/>
</dbReference>
<keyword evidence="7 20" id="KW-0853">WD repeat</keyword>
<dbReference type="Proteomes" id="UP001353858">
    <property type="component" value="Unassembled WGS sequence"/>
</dbReference>
<keyword evidence="16" id="KW-1207">Sterol metabolism</keyword>
<accession>A0AAN7S982</accession>
<comment type="similarity">
    <text evidence="4">Belongs to the WD repeat SCAP family.</text>
</comment>
<dbReference type="Pfam" id="PF24006">
    <property type="entry name" value="SCAP_N"/>
    <property type="match status" value="1"/>
</dbReference>
<evidence type="ECO:0000256" key="6">
    <source>
        <dbReference type="ARBA" id="ARBA00022548"/>
    </source>
</evidence>
<keyword evidence="15 22" id="KW-0472">Membrane</keyword>
<evidence type="ECO:0000256" key="15">
    <source>
        <dbReference type="ARBA" id="ARBA00023136"/>
    </source>
</evidence>
<evidence type="ECO:0000256" key="20">
    <source>
        <dbReference type="PROSITE-ProRule" id="PRU00221"/>
    </source>
</evidence>
<reference evidence="25" key="1">
    <citation type="submission" date="2023-01" db="EMBL/GenBank/DDBJ databases">
        <title>Key to firefly adult light organ development and bioluminescence: homeobox transcription factors regulate luciferase expression and transportation to peroxisome.</title>
        <authorList>
            <person name="Fu X."/>
        </authorList>
    </citation>
    <scope>NUCLEOTIDE SEQUENCE [LARGE SCALE GENOMIC DNA]</scope>
</reference>
<organism evidence="24 25">
    <name type="scientific">Aquatica leii</name>
    <dbReference type="NCBI Taxonomy" id="1421715"/>
    <lineage>
        <taxon>Eukaryota</taxon>
        <taxon>Metazoa</taxon>
        <taxon>Ecdysozoa</taxon>
        <taxon>Arthropoda</taxon>
        <taxon>Hexapoda</taxon>
        <taxon>Insecta</taxon>
        <taxon>Pterygota</taxon>
        <taxon>Neoptera</taxon>
        <taxon>Endopterygota</taxon>
        <taxon>Coleoptera</taxon>
        <taxon>Polyphaga</taxon>
        <taxon>Elateriformia</taxon>
        <taxon>Elateroidea</taxon>
        <taxon>Lampyridae</taxon>
        <taxon>Luciolinae</taxon>
        <taxon>Aquatica</taxon>
    </lineage>
</organism>
<feature type="transmembrane region" description="Helical" evidence="22">
    <location>
        <begin position="38"/>
        <end position="58"/>
    </location>
</feature>
<keyword evidence="25" id="KW-1185">Reference proteome</keyword>
<dbReference type="Pfam" id="PF12349">
    <property type="entry name" value="Sterol-sensing"/>
    <property type="match status" value="1"/>
</dbReference>
<dbReference type="InterPro" id="IPR036322">
    <property type="entry name" value="WD40_repeat_dom_sf"/>
</dbReference>
<evidence type="ECO:0000256" key="21">
    <source>
        <dbReference type="SAM" id="MobiDB-lite"/>
    </source>
</evidence>
<feature type="transmembrane region" description="Helical" evidence="22">
    <location>
        <begin position="423"/>
        <end position="443"/>
    </location>
</feature>
<dbReference type="InterPro" id="IPR053958">
    <property type="entry name" value="HMGCR/SNAP/NPC1-like_SSD"/>
</dbReference>
<dbReference type="GO" id="GO:0045540">
    <property type="term" value="P:regulation of cholesterol biosynthetic process"/>
    <property type="evidence" value="ECO:0007669"/>
    <property type="project" value="TreeGrafter"/>
</dbReference>
<dbReference type="InterPro" id="IPR000731">
    <property type="entry name" value="SSD"/>
</dbReference>
<feature type="transmembrane region" description="Helical" evidence="22">
    <location>
        <begin position="399"/>
        <end position="417"/>
    </location>
</feature>
<keyword evidence="13" id="KW-0443">Lipid metabolism</keyword>
<dbReference type="PROSITE" id="PS50082">
    <property type="entry name" value="WD_REPEATS_2"/>
    <property type="match status" value="1"/>
</dbReference>
<evidence type="ECO:0000256" key="2">
    <source>
        <dbReference type="ARBA" id="ARBA00004557"/>
    </source>
</evidence>
<dbReference type="GO" id="GO:0032934">
    <property type="term" value="F:sterol binding"/>
    <property type="evidence" value="ECO:0007669"/>
    <property type="project" value="InterPro"/>
</dbReference>
<dbReference type="GO" id="GO:0032933">
    <property type="term" value="P:SREBP signaling pathway"/>
    <property type="evidence" value="ECO:0007669"/>
    <property type="project" value="InterPro"/>
</dbReference>
<dbReference type="EMBL" id="JARPUR010000003">
    <property type="protein sequence ID" value="KAK4879556.1"/>
    <property type="molecule type" value="Genomic_DNA"/>
</dbReference>
<evidence type="ECO:0000256" key="22">
    <source>
        <dbReference type="SAM" id="Phobius"/>
    </source>
</evidence>
<evidence type="ECO:0000256" key="7">
    <source>
        <dbReference type="ARBA" id="ARBA00022574"/>
    </source>
</evidence>
<dbReference type="GO" id="GO:0032936">
    <property type="term" value="C:SREBP-SCAP complex"/>
    <property type="evidence" value="ECO:0007669"/>
    <property type="project" value="TreeGrafter"/>
</dbReference>
<dbReference type="Pfam" id="PF24017">
    <property type="entry name" value="Beta-prop_SCAP"/>
    <property type="match status" value="1"/>
</dbReference>
<evidence type="ECO:0000259" key="23">
    <source>
        <dbReference type="PROSITE" id="PS50156"/>
    </source>
</evidence>
<feature type="region of interest" description="Disordered" evidence="21">
    <location>
        <begin position="840"/>
        <end position="862"/>
    </location>
</feature>
<dbReference type="InterPro" id="IPR057041">
    <property type="entry name" value="SCAP_N"/>
</dbReference>
<keyword evidence="11 22" id="KW-1133">Transmembrane helix</keyword>
<dbReference type="PANTHER" id="PTHR46378">
    <property type="entry name" value="STEROL REGULATORY ELEMENT-BINDING PROTEIN CLEAVAGE-ACTIVATING PROTEIN"/>
    <property type="match status" value="1"/>
</dbReference>
<gene>
    <name evidence="24" type="ORF">RN001_007702</name>
</gene>
<protein>
    <recommendedName>
        <fullName evidence="5">Sterol regulatory element-binding protein cleavage-activating protein</fullName>
    </recommendedName>
</protein>
<comment type="function">
    <text evidence="19">Escort protein required for cholesterol as well as lipid homeostasis. Regulates export of the SCAP-SREBP complex from the endoplasmic reticulum to the Golgi upon low cholesterol, thereby regulating the processing of sterol regulatory element-binding proteins (SREBPs) SREBF1/SREBP1 and SREBF2/SREBP2. At high sterol concentrations, formation of a ternary complex with INSIG (INSIG1 or INSIG2) leads to mask the ER export signal in SCAP, promoting retention of the complex in the endoplasmic reticulum. Low sterol concentrations trigger release of INSIG, a conformational change in the SSD domain of SCAP, unmasking of the ER export signal, promoting recruitment into COPII-coated vesicles and transport of the SCAP-SREBP to the Golgi: in the Golgi, SREBPs are then processed, releasing the transcription factor fragment of SREBPs from the membrane, its import into the nucleus and up-regulation of LDLR, INSIG1 and the mevalonate pathway. Binds cholesterol via its SSD domain.</text>
</comment>
<sequence length="1299" mass="148014">MSNRGKESRTRGSTSRPPFLHERVGQVYYAHGLFCTSYPATVISFTILIALLCCYPLLNLPLPGNLPLQVWSSQSNASNLELRSGKPPWCYVQQVVLRTAVLPWDSNLYLGDAFRAPLYEAFKLLDVVRNHQQSEGSKSLGHVCLHVEAVKKIKDVKSDVLPQYSCLVLSPANFWHQDVQQFAQDASILNTVFNHQNIQKGKTSVAEMLFGMHLSDTGIKRYPLRSRQRILQYAVTLFFKEYDESFVSGLRRKLQTLYPLHQNLTQDASLYNDTAYVYYPGEFNYNEFFPVATAFFLLFLYYYFSVRKIELINSKIAMAFTVLLTVLTSLGMTLGICFFFGLTFSLQGKEIFPYLVILVGLENVLVITKSVVSTPQHLDAKIRVAQGLCKEGWSITKNLLIEITILTIGLFTFVPAIQEFCIFAVVGLLTDFFLQMLFFYTVLGIDTRHVENLVDKHNPNYRDSLYQTHLYEKTSISNPIHKTGMHRSKSHPRLSTDVVAGQIQGCQEKKIPKRLRLVNIWARTRFFQRAFMILMVIWIARILYNSGIVEQYITELTEKNNHKSDFNKDHVKKNISDIVLNLNSLSIPKTFETNDVYVNFVTQRNFEFVNKHNQTVELIKLKHRDYPPWLRLSTQHWAAILKKYNVTLSGKSIAILPNIKISHAINPQQAILLRNSEEKNGQKFHWQTLAAALDPIDFNDLDGSPESSVFFHSDRPLYPSSPMEILLTTILCFISVLVLAYAFVVLYRCICTRNYAEWRASWFSDKTEENEVQVLLEAVPIVLDGHPQEIECISTDGLSVASTCLGGQIKVWDTVTGELLKTIDRKSYFTVPTRTSESNFDFEDNNLSDYESGSPPSRDETLSSLPSFQHKINTNFSNLKSQPSSNNYCTKFDFGIEYRELYAEHKKEQRLKRRNNDTVKWVQMQRQNSDYELLKNEFGTKRNSQSEVLNNFFFGEMPSPIKNDNESVFNKKIAPIWCMDYLENLIVIGCADGSLEFWEGTTGKFRCSYDDGSGVGVTSIKMIGSHVVAARLYGTLDFLQLQSYSQGRPIDWNFTCAYRRTHIRTSSAGSAADYRDIIRQQEDTEDIRCTKVMVTKAHQQPITCLDSEGGRVLTGSQDHSLKVFRLENGTPLYTLHGHCGPITCLFIDRVCPAMSGSGSQDGMLCVWDLLTGACMYSIQAHDGSIMSLTYSASYVISLGSDEKLCVWERFQGHLLNTIQILHSFPSNVLMLTPHLIVTARSGGLVVWDVRNGECVKTIALGHSPFVFVRQMLLVRDVVLCDFGNQLRMVRFPLITNKFD</sequence>
<dbReference type="Gene3D" id="2.130.10.10">
    <property type="entry name" value="YVTN repeat-like/Quinoprotein amine dehydrogenase"/>
    <property type="match status" value="2"/>
</dbReference>
<dbReference type="GO" id="GO:0012507">
    <property type="term" value="C:ER to Golgi transport vesicle membrane"/>
    <property type="evidence" value="ECO:0007669"/>
    <property type="project" value="UniProtKB-SubCell"/>
</dbReference>
<dbReference type="InterPro" id="IPR001680">
    <property type="entry name" value="WD40_rpt"/>
</dbReference>
<feature type="transmembrane region" description="Helical" evidence="22">
    <location>
        <begin position="316"/>
        <end position="345"/>
    </location>
</feature>
<evidence type="ECO:0000256" key="4">
    <source>
        <dbReference type="ARBA" id="ARBA00007410"/>
    </source>
</evidence>
<keyword evidence="10" id="KW-0256">Endoplasmic reticulum</keyword>
<proteinExistence type="inferred from homology"/>
<feature type="transmembrane region" description="Helical" evidence="22">
    <location>
        <begin position="288"/>
        <end position="304"/>
    </location>
</feature>
<keyword evidence="12" id="KW-0333">Golgi apparatus</keyword>
<name>A0AAN7S982_9COLE</name>
<keyword evidence="6" id="KW-0153">Cholesterol metabolism</keyword>
<keyword evidence="18" id="KW-0753">Steroid metabolism</keyword>
<feature type="repeat" description="WD" evidence="20">
    <location>
        <begin position="1178"/>
        <end position="1217"/>
    </location>
</feature>
<evidence type="ECO:0000313" key="24">
    <source>
        <dbReference type="EMBL" id="KAK4879556.1"/>
    </source>
</evidence>
<dbReference type="InterPro" id="IPR015943">
    <property type="entry name" value="WD40/YVTN_repeat-like_dom_sf"/>
</dbReference>
<comment type="subcellular location">
    <subcellularLocation>
        <location evidence="2">Cytoplasmic vesicle</location>
        <location evidence="2">COPII-coated vesicle membrane</location>
        <topology evidence="2">Multi-pass membrane protein</topology>
    </subcellularLocation>
    <subcellularLocation>
        <location evidence="1">Endoplasmic reticulum membrane</location>
        <topology evidence="1">Multi-pass membrane protein</topology>
    </subcellularLocation>
    <subcellularLocation>
        <location evidence="3">Golgi apparatus membrane</location>
        <topology evidence="3">Multi-pass membrane protein</topology>
    </subcellularLocation>
</comment>
<evidence type="ECO:0000256" key="10">
    <source>
        <dbReference type="ARBA" id="ARBA00022824"/>
    </source>
</evidence>
<evidence type="ECO:0000256" key="5">
    <source>
        <dbReference type="ARBA" id="ARBA00019541"/>
    </source>
</evidence>
<dbReference type="SUPFAM" id="SSF50978">
    <property type="entry name" value="WD40 repeat-like"/>
    <property type="match status" value="1"/>
</dbReference>
<keyword evidence="8 22" id="KW-0812">Transmembrane</keyword>
<dbReference type="SMART" id="SM00320">
    <property type="entry name" value="WD40"/>
    <property type="match status" value="5"/>
</dbReference>
<comment type="caution">
    <text evidence="24">The sequence shown here is derived from an EMBL/GenBank/DDBJ whole genome shotgun (WGS) entry which is preliminary data.</text>
</comment>
<evidence type="ECO:0000256" key="1">
    <source>
        <dbReference type="ARBA" id="ARBA00004477"/>
    </source>
</evidence>